<name>A0A0C9W3A1_SPHS4</name>
<protein>
    <recommendedName>
        <fullName evidence="3">Tubulin-tyrosine ligase</fullName>
    </recommendedName>
</protein>
<organism evidence="1 2">
    <name type="scientific">Sphaerobolus stellatus (strain SS14)</name>
    <dbReference type="NCBI Taxonomy" id="990650"/>
    <lineage>
        <taxon>Eukaryota</taxon>
        <taxon>Fungi</taxon>
        <taxon>Dikarya</taxon>
        <taxon>Basidiomycota</taxon>
        <taxon>Agaricomycotina</taxon>
        <taxon>Agaricomycetes</taxon>
        <taxon>Phallomycetidae</taxon>
        <taxon>Geastrales</taxon>
        <taxon>Sphaerobolaceae</taxon>
        <taxon>Sphaerobolus</taxon>
    </lineage>
</organism>
<keyword evidence="2" id="KW-1185">Reference proteome</keyword>
<dbReference type="EMBL" id="KN837111">
    <property type="protein sequence ID" value="KIJ45606.1"/>
    <property type="molecule type" value="Genomic_DNA"/>
</dbReference>
<dbReference type="AlphaFoldDB" id="A0A0C9W3A1"/>
<evidence type="ECO:0000313" key="2">
    <source>
        <dbReference type="Proteomes" id="UP000054279"/>
    </source>
</evidence>
<dbReference type="Pfam" id="PF03133">
    <property type="entry name" value="TTL"/>
    <property type="match status" value="1"/>
</dbReference>
<sequence>MLAVVSFPSAPLTESLVVNALRTLDPSIEIVQDVPPQPDSIDRLLQYSTYDKIDHELTHTRPRAVLASSYIIRKALIRKHFLSRCIASYVAKQPESVLKSAAPRTWDIDIAWADELDDFFADELWDLAKELDSDEDTWFILKAGMADRGNGIRLFNSRDALREIFEEFDEQSENESNEESTEQEIITSQLRHFVIQQYLDRPLLLDPSEVPASNSNPSNLKPYKFHLRAYCIASGALNVLLWSHILALFSGTPYSAPTHDENGNVNMHPHLTNTSFHTEHGEKGVRLLSELVDSTILSSPQRPKFTESDVAGIVDQVVQILRETFRAALASPVHFQSLPNAFELFGVDFLITHKPDDVEAFQVSLLEINSEPAIELTGPRLQWILRDMHESIARICVAPFFDIGEPSAENWKIGEKRDGFIKCSEEEVRGNDI</sequence>
<dbReference type="PANTHER" id="PTHR47551">
    <property type="entry name" value="TUBULIN--TYROSINE LIGASE PBY1-RELATED"/>
    <property type="match status" value="1"/>
</dbReference>
<dbReference type="InterPro" id="IPR004344">
    <property type="entry name" value="TTL/TTLL_fam"/>
</dbReference>
<evidence type="ECO:0000313" key="1">
    <source>
        <dbReference type="EMBL" id="KIJ45606.1"/>
    </source>
</evidence>
<dbReference type="OrthoDB" id="202825at2759"/>
<dbReference type="HOGENOM" id="CLU_031301_0_0_1"/>
<dbReference type="Gene3D" id="3.30.470.20">
    <property type="entry name" value="ATP-grasp fold, B domain"/>
    <property type="match status" value="1"/>
</dbReference>
<dbReference type="SUPFAM" id="SSF56059">
    <property type="entry name" value="Glutathione synthetase ATP-binding domain-like"/>
    <property type="match status" value="1"/>
</dbReference>
<dbReference type="Proteomes" id="UP000054279">
    <property type="component" value="Unassembled WGS sequence"/>
</dbReference>
<dbReference type="PANTHER" id="PTHR47551:SF1">
    <property type="entry name" value="TUBULIN--TYROSINE LIGASE PBY1-RELATED"/>
    <property type="match status" value="1"/>
</dbReference>
<gene>
    <name evidence="1" type="ORF">M422DRAFT_29727</name>
</gene>
<reference evidence="1 2" key="1">
    <citation type="submission" date="2014-06" db="EMBL/GenBank/DDBJ databases">
        <title>Evolutionary Origins and Diversification of the Mycorrhizal Mutualists.</title>
        <authorList>
            <consortium name="DOE Joint Genome Institute"/>
            <consortium name="Mycorrhizal Genomics Consortium"/>
            <person name="Kohler A."/>
            <person name="Kuo A."/>
            <person name="Nagy L.G."/>
            <person name="Floudas D."/>
            <person name="Copeland A."/>
            <person name="Barry K.W."/>
            <person name="Cichocki N."/>
            <person name="Veneault-Fourrey C."/>
            <person name="LaButti K."/>
            <person name="Lindquist E.A."/>
            <person name="Lipzen A."/>
            <person name="Lundell T."/>
            <person name="Morin E."/>
            <person name="Murat C."/>
            <person name="Riley R."/>
            <person name="Ohm R."/>
            <person name="Sun H."/>
            <person name="Tunlid A."/>
            <person name="Henrissat B."/>
            <person name="Grigoriev I.V."/>
            <person name="Hibbett D.S."/>
            <person name="Martin F."/>
        </authorList>
    </citation>
    <scope>NUCLEOTIDE SEQUENCE [LARGE SCALE GENOMIC DNA]</scope>
    <source>
        <strain evidence="1 2">SS14</strain>
    </source>
</reference>
<evidence type="ECO:0008006" key="3">
    <source>
        <dbReference type="Google" id="ProtNLM"/>
    </source>
</evidence>
<dbReference type="InterPro" id="IPR027746">
    <property type="entry name" value="TTL"/>
</dbReference>
<dbReference type="GO" id="GO:0000932">
    <property type="term" value="C:P-body"/>
    <property type="evidence" value="ECO:0007669"/>
    <property type="project" value="TreeGrafter"/>
</dbReference>
<dbReference type="PROSITE" id="PS51221">
    <property type="entry name" value="TTL"/>
    <property type="match status" value="1"/>
</dbReference>
<proteinExistence type="predicted"/>
<accession>A0A0C9W3A1</accession>